<evidence type="ECO:0000256" key="11">
    <source>
        <dbReference type="HAMAP-Rule" id="MF_01498"/>
    </source>
</evidence>
<keyword evidence="1 11" id="KW-0479">Metal-binding</keyword>
<evidence type="ECO:0000256" key="4">
    <source>
        <dbReference type="ARBA" id="ARBA00022771"/>
    </source>
</evidence>
<dbReference type="InterPro" id="IPR020568">
    <property type="entry name" value="Ribosomal_Su5_D2-typ_SF"/>
</dbReference>
<keyword evidence="3 11" id="KW-0227">DNA damage</keyword>
<dbReference type="Gene3D" id="3.40.50.300">
    <property type="entry name" value="P-loop containing nucleotide triphosphate hydrolases"/>
    <property type="match status" value="1"/>
</dbReference>
<dbReference type="SUPFAM" id="SSF54211">
    <property type="entry name" value="Ribosomal protein S5 domain 2-like"/>
    <property type="match status" value="1"/>
</dbReference>
<dbReference type="InterPro" id="IPR004504">
    <property type="entry name" value="DNA_repair_RadA"/>
</dbReference>
<gene>
    <name evidence="11 14" type="primary">radA</name>
    <name evidence="14" type="ORF">GMA64_09995</name>
</gene>
<dbReference type="PANTHER" id="PTHR32472:SF10">
    <property type="entry name" value="DNA REPAIR PROTEIN RADA-LIKE PROTEIN"/>
    <property type="match status" value="1"/>
</dbReference>
<dbReference type="GO" id="GO:0003684">
    <property type="term" value="F:damaged DNA binding"/>
    <property type="evidence" value="ECO:0007669"/>
    <property type="project" value="InterPro"/>
</dbReference>
<keyword evidence="7 11" id="KW-0067">ATP-binding</keyword>
<dbReference type="InterPro" id="IPR014721">
    <property type="entry name" value="Ribsml_uS5_D2-typ_fold_subgr"/>
</dbReference>
<dbReference type="GO" id="GO:0005524">
    <property type="term" value="F:ATP binding"/>
    <property type="evidence" value="ECO:0007669"/>
    <property type="project" value="UniProtKB-UniRule"/>
</dbReference>
<accession>A0A6I3NKU8</accession>
<comment type="function">
    <text evidence="13">DNA-dependent ATPase involved in processing of recombination intermediates, plays a role in repairing DNA breaks. Stimulates the branch migration of RecA-mediated strand transfer reactions, allowing the 3' invading strand to extend heteroduplex DNA faster. Binds ssDNA in the presence of ADP but not other nucleotides, has ATPase activity that is stimulated by ssDNA and various branched DNA structures, but inhibited by SSB. Does not have RecA's homology-searching function.</text>
</comment>
<evidence type="ECO:0000256" key="10">
    <source>
        <dbReference type="ARBA" id="ARBA00023204"/>
    </source>
</evidence>
<dbReference type="Pfam" id="PF13481">
    <property type="entry name" value="AAA_25"/>
    <property type="match status" value="1"/>
</dbReference>
<dbReference type="InterPro" id="IPR020588">
    <property type="entry name" value="RecA_ATP-bd"/>
</dbReference>
<evidence type="ECO:0000256" key="6">
    <source>
        <dbReference type="ARBA" id="ARBA00022833"/>
    </source>
</evidence>
<dbReference type="FunFam" id="3.40.50.300:FF:000050">
    <property type="entry name" value="DNA repair protein RadA"/>
    <property type="match status" value="1"/>
</dbReference>
<comment type="similarity">
    <text evidence="11 13">Belongs to the RecA family. RadA subfamily.</text>
</comment>
<dbReference type="PANTHER" id="PTHR32472">
    <property type="entry name" value="DNA REPAIR PROTEIN RADA"/>
    <property type="match status" value="1"/>
</dbReference>
<dbReference type="HAMAP" id="MF_01498">
    <property type="entry name" value="RadA_bact"/>
    <property type="match status" value="1"/>
</dbReference>
<organism evidence="14">
    <name type="scientific">Turicibacter sanguinis</name>
    <dbReference type="NCBI Taxonomy" id="154288"/>
    <lineage>
        <taxon>Bacteria</taxon>
        <taxon>Bacillati</taxon>
        <taxon>Bacillota</taxon>
        <taxon>Erysipelotrichia</taxon>
        <taxon>Erysipelotrichales</taxon>
        <taxon>Turicibacteraceae</taxon>
        <taxon>Turicibacter</taxon>
    </lineage>
</organism>
<dbReference type="FunFam" id="3.30.230.10:FF:000031">
    <property type="entry name" value="DNA repair protein RadA"/>
    <property type="match status" value="1"/>
</dbReference>
<keyword evidence="5" id="KW-0378">Hydrolase</keyword>
<keyword evidence="9 11" id="KW-0238">DNA-binding</keyword>
<evidence type="ECO:0000256" key="2">
    <source>
        <dbReference type="ARBA" id="ARBA00022741"/>
    </source>
</evidence>
<proteinExistence type="inferred from homology"/>
<feature type="short sequence motif" description="RadA KNRFG motif" evidence="11">
    <location>
        <begin position="255"/>
        <end position="259"/>
    </location>
</feature>
<evidence type="ECO:0000313" key="14">
    <source>
        <dbReference type="EMBL" id="MTL94858.1"/>
    </source>
</evidence>
<dbReference type="InterPro" id="IPR003593">
    <property type="entry name" value="AAA+_ATPase"/>
</dbReference>
<dbReference type="Pfam" id="PF18073">
    <property type="entry name" value="Zn_ribbon_LapB"/>
    <property type="match status" value="1"/>
</dbReference>
<protein>
    <recommendedName>
        <fullName evidence="11 12">DNA repair protein RadA</fullName>
    </recommendedName>
</protein>
<comment type="function">
    <text evidence="11">Plays a role in repairing double-strand DNA breaks, probably involving stabilizing or processing branched DNA or blocked replication forks.</text>
</comment>
<dbReference type="Pfam" id="PF13541">
    <property type="entry name" value="ChlI"/>
    <property type="match status" value="1"/>
</dbReference>
<dbReference type="NCBIfam" id="TIGR00416">
    <property type="entry name" value="sms"/>
    <property type="match status" value="1"/>
</dbReference>
<dbReference type="InterPro" id="IPR027417">
    <property type="entry name" value="P-loop_NTPase"/>
</dbReference>
<keyword evidence="6 13" id="KW-0862">Zinc</keyword>
<dbReference type="PROSITE" id="PS50162">
    <property type="entry name" value="RECA_2"/>
    <property type="match status" value="1"/>
</dbReference>
<dbReference type="EMBL" id="WMQV01000024">
    <property type="protein sequence ID" value="MTL94858.1"/>
    <property type="molecule type" value="Genomic_DNA"/>
</dbReference>
<name>A0A6I3NKU8_9FIRM</name>
<dbReference type="InterPro" id="IPR041166">
    <property type="entry name" value="Rubredoxin_2"/>
</dbReference>
<keyword evidence="10 11" id="KW-0234">DNA repair</keyword>
<dbReference type="GO" id="GO:0140664">
    <property type="term" value="F:ATP-dependent DNA damage sensor activity"/>
    <property type="evidence" value="ECO:0007669"/>
    <property type="project" value="InterPro"/>
</dbReference>
<dbReference type="CDD" id="cd01121">
    <property type="entry name" value="RadA_SMS_N"/>
    <property type="match status" value="1"/>
</dbReference>
<keyword evidence="8 11" id="KW-0346">Stress response</keyword>
<dbReference type="AlphaFoldDB" id="A0A6I3NKU8"/>
<dbReference type="GO" id="GO:0016787">
    <property type="term" value="F:hydrolase activity"/>
    <property type="evidence" value="ECO:0007669"/>
    <property type="project" value="UniProtKB-KW"/>
</dbReference>
<evidence type="ECO:0000256" key="13">
    <source>
        <dbReference type="RuleBase" id="RU003555"/>
    </source>
</evidence>
<evidence type="ECO:0000256" key="12">
    <source>
        <dbReference type="NCBIfam" id="TIGR00416"/>
    </source>
</evidence>
<dbReference type="GO" id="GO:0005829">
    <property type="term" value="C:cytosol"/>
    <property type="evidence" value="ECO:0007669"/>
    <property type="project" value="TreeGrafter"/>
</dbReference>
<evidence type="ECO:0000256" key="9">
    <source>
        <dbReference type="ARBA" id="ARBA00023125"/>
    </source>
</evidence>
<keyword evidence="2 11" id="KW-0547">Nucleotide-binding</keyword>
<evidence type="ECO:0000256" key="1">
    <source>
        <dbReference type="ARBA" id="ARBA00022723"/>
    </source>
</evidence>
<dbReference type="RefSeq" id="WP_129821695.1">
    <property type="nucleotide sequence ID" value="NZ_RCYV01000021.1"/>
</dbReference>
<dbReference type="PRINTS" id="PR01874">
    <property type="entry name" value="DNAREPAIRADA"/>
</dbReference>
<evidence type="ECO:0000256" key="8">
    <source>
        <dbReference type="ARBA" id="ARBA00023016"/>
    </source>
</evidence>
<comment type="domain">
    <text evidence="11">The middle region has homology to RecA with ATPase motifs including the RadA KNRFG motif, while the C-terminus is homologous to Lon protease.</text>
</comment>
<dbReference type="SUPFAM" id="SSF52540">
    <property type="entry name" value="P-loop containing nucleoside triphosphate hydrolases"/>
    <property type="match status" value="1"/>
</dbReference>
<feature type="region of interest" description="Lon-protease-like" evidence="11">
    <location>
        <begin position="354"/>
        <end position="462"/>
    </location>
</feature>
<dbReference type="GO" id="GO:0000725">
    <property type="term" value="P:recombinational repair"/>
    <property type="evidence" value="ECO:0007669"/>
    <property type="project" value="UniProtKB-UniRule"/>
</dbReference>
<dbReference type="Gene3D" id="3.30.230.10">
    <property type="match status" value="1"/>
</dbReference>
<reference evidence="14" key="1">
    <citation type="journal article" date="2019" name="Nat. Med.">
        <title>A library of human gut bacterial isolates paired with longitudinal multiomics data enables mechanistic microbiome research.</title>
        <authorList>
            <person name="Poyet M."/>
            <person name="Groussin M."/>
            <person name="Gibbons S.M."/>
            <person name="Avila-Pacheco J."/>
            <person name="Jiang X."/>
            <person name="Kearney S.M."/>
            <person name="Perrotta A.R."/>
            <person name="Berdy B."/>
            <person name="Zhao S."/>
            <person name="Lieberman T.D."/>
            <person name="Swanson P.K."/>
            <person name="Smith M."/>
            <person name="Roesemann S."/>
            <person name="Alexander J.E."/>
            <person name="Rich S.A."/>
            <person name="Livny J."/>
            <person name="Vlamakis H."/>
            <person name="Clish C."/>
            <person name="Bullock K."/>
            <person name="Deik A."/>
            <person name="Scott J."/>
            <person name="Pierce K.A."/>
            <person name="Xavier R.J."/>
            <person name="Alm E.J."/>
        </authorList>
    </citation>
    <scope>NUCLEOTIDE SEQUENCE</scope>
    <source>
        <strain evidence="14">BIOML-A179</strain>
    </source>
</reference>
<evidence type="ECO:0000256" key="5">
    <source>
        <dbReference type="ARBA" id="ARBA00022801"/>
    </source>
</evidence>
<feature type="binding site" evidence="11">
    <location>
        <begin position="98"/>
        <end position="105"/>
    </location>
    <ligand>
        <name>ATP</name>
        <dbReference type="ChEBI" id="CHEBI:30616"/>
    </ligand>
</feature>
<dbReference type="SMART" id="SM00382">
    <property type="entry name" value="AAA"/>
    <property type="match status" value="1"/>
</dbReference>
<keyword evidence="4 13" id="KW-0863">Zinc-finger</keyword>
<sequence>MARAKTKTSFFCQQCGMESLKWVGRCTGCGEWNSMVEELKPTKAEARRGFVASESMTKPQKLHEIETSEEARIHTSMSELNRVLGGGIVRGSLVLCGGEPGIGKSTLLLQTAQDLAAKNVRVLYVSGEESARQIKLRAERLGVVSDNLYIYAETDLTLIDRQIQQLKPEFVIVDSIQTIHMPEVTSAPGSVSQVRECTAQLMKIAKIGGISVFIVGHVTKDGNIAGPRLLEHMVDTVLYFEGDRHHTYRILRAVKNRFGSTNEIGIFDMKEEGLDEVTNASEVFLEDRTKGLPGTAIMASIEGTRPILVEIQSLLTPTSFGNPKRMASGVDHNRVSLILAVLEKRMGFFLQNQDTYVKVTGGVKLDEPAVDLAIVASIVSSYKDKMTPSGDVYMGEVGLTGEIRRVSRIEERIKEAKKLGFTRAVIPKKNLGGWTPPQGIEVIGVDTISDALKVMFKEDLKF</sequence>
<evidence type="ECO:0000256" key="7">
    <source>
        <dbReference type="ARBA" id="ARBA00022840"/>
    </source>
</evidence>
<dbReference type="GO" id="GO:0008270">
    <property type="term" value="F:zinc ion binding"/>
    <property type="evidence" value="ECO:0007669"/>
    <property type="project" value="UniProtKB-KW"/>
</dbReference>
<comment type="caution">
    <text evidence="14">The sequence shown here is derived from an EMBL/GenBank/DDBJ whole genome shotgun (WGS) entry which is preliminary data.</text>
</comment>
<evidence type="ECO:0000256" key="3">
    <source>
        <dbReference type="ARBA" id="ARBA00022763"/>
    </source>
</evidence>